<proteinExistence type="predicted"/>
<dbReference type="EMBL" id="JAUDFV010000018">
    <property type="protein sequence ID" value="KAL2741486.1"/>
    <property type="molecule type" value="Genomic_DNA"/>
</dbReference>
<gene>
    <name evidence="2" type="ORF">V1478_000182</name>
    <name evidence="1" type="ORF">V1478_004287</name>
</gene>
<protein>
    <submittedName>
        <fullName evidence="1">Uncharacterized protein</fullName>
    </submittedName>
</protein>
<dbReference type="Proteomes" id="UP001607302">
    <property type="component" value="Unassembled WGS sequence"/>
</dbReference>
<organism evidence="1 3">
    <name type="scientific">Vespula squamosa</name>
    <name type="common">Southern yellow jacket</name>
    <name type="synonym">Wasp</name>
    <dbReference type="NCBI Taxonomy" id="30214"/>
    <lineage>
        <taxon>Eukaryota</taxon>
        <taxon>Metazoa</taxon>
        <taxon>Ecdysozoa</taxon>
        <taxon>Arthropoda</taxon>
        <taxon>Hexapoda</taxon>
        <taxon>Insecta</taxon>
        <taxon>Pterygota</taxon>
        <taxon>Neoptera</taxon>
        <taxon>Endopterygota</taxon>
        <taxon>Hymenoptera</taxon>
        <taxon>Apocrita</taxon>
        <taxon>Aculeata</taxon>
        <taxon>Vespoidea</taxon>
        <taxon>Vespidae</taxon>
        <taxon>Vespinae</taxon>
        <taxon>Vespula</taxon>
    </lineage>
</organism>
<comment type="caution">
    <text evidence="1">The sequence shown here is derived from an EMBL/GenBank/DDBJ whole genome shotgun (WGS) entry which is preliminary data.</text>
</comment>
<dbReference type="EMBL" id="JAUDFV010000091">
    <property type="protein sequence ID" value="KAL2732182.1"/>
    <property type="molecule type" value="Genomic_DNA"/>
</dbReference>
<sequence>MEKIIKRRCHSTILVPYILLVRRSQTDCSSGLDLLQTKTAYESDSISSKKPFSSLLVASSLLTGRYEVYEKYGGASMPLEWNCGRSLGLTLEIAKKIATIMFANNLNDSEISFDVLRKYNKDNDPKNRDSNLYRLDI</sequence>
<name>A0ABD2BHD7_VESSQ</name>
<reference evidence="1 3" key="1">
    <citation type="journal article" date="2024" name="Ann. Entomol. Soc. Am.">
        <title>Genomic analyses of the southern and eastern yellowjacket wasps (Hymenoptera: Vespidae) reveal evolutionary signatures of social life.</title>
        <authorList>
            <person name="Catto M.A."/>
            <person name="Caine P.B."/>
            <person name="Orr S.E."/>
            <person name="Hunt B.G."/>
            <person name="Goodisman M.A.D."/>
        </authorList>
    </citation>
    <scope>NUCLEOTIDE SEQUENCE [LARGE SCALE GENOMIC DNA]</scope>
    <source>
        <strain evidence="1">233</strain>
        <tissue evidence="1">Head and thorax</tissue>
    </source>
</reference>
<evidence type="ECO:0000313" key="2">
    <source>
        <dbReference type="EMBL" id="KAL2741486.1"/>
    </source>
</evidence>
<keyword evidence="3" id="KW-1185">Reference proteome</keyword>
<evidence type="ECO:0000313" key="1">
    <source>
        <dbReference type="EMBL" id="KAL2732182.1"/>
    </source>
</evidence>
<dbReference type="AlphaFoldDB" id="A0ABD2BHD7"/>
<accession>A0ABD2BHD7</accession>
<evidence type="ECO:0000313" key="3">
    <source>
        <dbReference type="Proteomes" id="UP001607302"/>
    </source>
</evidence>